<feature type="transmembrane region" description="Helical" evidence="1">
    <location>
        <begin position="7"/>
        <end position="25"/>
    </location>
</feature>
<feature type="transmembrane region" description="Helical" evidence="1">
    <location>
        <begin position="221"/>
        <end position="238"/>
    </location>
</feature>
<evidence type="ECO:0000313" key="2">
    <source>
        <dbReference type="EMBL" id="MBU9713594.1"/>
    </source>
</evidence>
<feature type="transmembrane region" description="Helical" evidence="1">
    <location>
        <begin position="193"/>
        <end position="214"/>
    </location>
</feature>
<keyword evidence="3" id="KW-1185">Reference proteome</keyword>
<dbReference type="RefSeq" id="WP_217067746.1">
    <property type="nucleotide sequence ID" value="NZ_JAHQCS010000145.1"/>
</dbReference>
<keyword evidence="1" id="KW-0812">Transmembrane</keyword>
<feature type="transmembrane region" description="Helical" evidence="1">
    <location>
        <begin position="72"/>
        <end position="93"/>
    </location>
</feature>
<organism evidence="2 3">
    <name type="scientific">Evansella tamaricis</name>
    <dbReference type="NCBI Taxonomy" id="2069301"/>
    <lineage>
        <taxon>Bacteria</taxon>
        <taxon>Bacillati</taxon>
        <taxon>Bacillota</taxon>
        <taxon>Bacilli</taxon>
        <taxon>Bacillales</taxon>
        <taxon>Bacillaceae</taxon>
        <taxon>Evansella</taxon>
    </lineage>
</organism>
<dbReference type="EMBL" id="JAHQCS010000145">
    <property type="protein sequence ID" value="MBU9713594.1"/>
    <property type="molecule type" value="Genomic_DNA"/>
</dbReference>
<gene>
    <name evidence="2" type="ORF">KS419_17840</name>
</gene>
<evidence type="ECO:0000256" key="1">
    <source>
        <dbReference type="SAM" id="Phobius"/>
    </source>
</evidence>
<protein>
    <submittedName>
        <fullName evidence="2">Uncharacterized protein</fullName>
    </submittedName>
</protein>
<keyword evidence="1" id="KW-0472">Membrane</keyword>
<evidence type="ECO:0000313" key="3">
    <source>
        <dbReference type="Proteomes" id="UP000784880"/>
    </source>
</evidence>
<feature type="transmembrane region" description="Helical" evidence="1">
    <location>
        <begin position="37"/>
        <end position="60"/>
    </location>
</feature>
<feature type="transmembrane region" description="Helical" evidence="1">
    <location>
        <begin position="244"/>
        <end position="262"/>
    </location>
</feature>
<dbReference type="Proteomes" id="UP000784880">
    <property type="component" value="Unassembled WGS sequence"/>
</dbReference>
<proteinExistence type="predicted"/>
<feature type="transmembrane region" description="Helical" evidence="1">
    <location>
        <begin position="124"/>
        <end position="145"/>
    </location>
</feature>
<keyword evidence="1" id="KW-1133">Transmembrane helix</keyword>
<sequence>MRKRKSTPFLILLTIHSLMLTVILYKRGLNRTMASLIPNIGLAYLFEYVVLNLFNAYIYSPKFIKDPFIDKLAGAIFSQAIYVPITATFISLFKLGTFWKSFFSTYFVSIEKLFLHLRVHHNRWWKTIYTGILTFIYFFISDYWYRGLKEGKKFHRTLSVFFTFITIHSTSLFVFAVFRILRFGVKQNNWQEHFIIAPLYSIGVSIMYSLNAMANKRKQSWLIAGCLLLVDVLFYHWRLVKANSITWVMSIIPMHLSLLYIGKSVRNLYEGIGEQ</sequence>
<comment type="caution">
    <text evidence="2">The sequence shown here is derived from an EMBL/GenBank/DDBJ whole genome shotgun (WGS) entry which is preliminary data.</text>
</comment>
<feature type="transmembrane region" description="Helical" evidence="1">
    <location>
        <begin position="157"/>
        <end position="181"/>
    </location>
</feature>
<reference evidence="2 3" key="1">
    <citation type="submission" date="2021-06" db="EMBL/GenBank/DDBJ databases">
        <title>Bacillus sp. RD4P76, an endophyte from a halophyte.</title>
        <authorList>
            <person name="Sun J.-Q."/>
        </authorList>
    </citation>
    <scope>NUCLEOTIDE SEQUENCE [LARGE SCALE GENOMIC DNA]</scope>
    <source>
        <strain evidence="2 3">CGMCC 1.15917</strain>
    </source>
</reference>
<accession>A0ABS6JIU4</accession>
<name>A0ABS6JIU4_9BACI</name>